<feature type="transmembrane region" description="Helical" evidence="1">
    <location>
        <begin position="77"/>
        <end position="93"/>
    </location>
</feature>
<dbReference type="EMBL" id="JACHGF010000010">
    <property type="protein sequence ID" value="MBB5286603.1"/>
    <property type="molecule type" value="Genomic_DNA"/>
</dbReference>
<dbReference type="RefSeq" id="WP_184177906.1">
    <property type="nucleotide sequence ID" value="NZ_JACHGF010000010.1"/>
</dbReference>
<protein>
    <submittedName>
        <fullName evidence="2">Glucose dehydrogenase</fullName>
    </submittedName>
</protein>
<dbReference type="AlphaFoldDB" id="A0A840TZ78"/>
<accession>A0A840TZ78</accession>
<evidence type="ECO:0000313" key="3">
    <source>
        <dbReference type="Proteomes" id="UP000557307"/>
    </source>
</evidence>
<evidence type="ECO:0000313" key="2">
    <source>
        <dbReference type="EMBL" id="MBB5286603.1"/>
    </source>
</evidence>
<dbReference type="Proteomes" id="UP000557307">
    <property type="component" value="Unassembled WGS sequence"/>
</dbReference>
<keyword evidence="1" id="KW-0472">Membrane</keyword>
<evidence type="ECO:0000256" key="1">
    <source>
        <dbReference type="SAM" id="Phobius"/>
    </source>
</evidence>
<sequence length="177" mass="20337">MNQIESLNQPNNGIIKRPTAITVICVFGFIGVGLSIPMIFSEFARQIGSWFPSYAGFVTTVNLICMVGLWRTKKWGLYIYSVLVLINQIVLITKEEWNVLILIVQGIIILIALYHLQPSTRPTYNQVALYLKRKAWAIIVAYMVGIHNFYREEQKDPIEIVYTIDNIEEQENAEPED</sequence>
<keyword evidence="3" id="KW-1185">Reference proteome</keyword>
<keyword evidence="1" id="KW-1133">Transmembrane helix</keyword>
<keyword evidence="1" id="KW-0812">Transmembrane</keyword>
<gene>
    <name evidence="2" type="ORF">HNQ92_004764</name>
</gene>
<comment type="caution">
    <text evidence="2">The sequence shown here is derived from an EMBL/GenBank/DDBJ whole genome shotgun (WGS) entry which is preliminary data.</text>
</comment>
<organism evidence="2 3">
    <name type="scientific">Rhabdobacter roseus</name>
    <dbReference type="NCBI Taxonomy" id="1655419"/>
    <lineage>
        <taxon>Bacteria</taxon>
        <taxon>Pseudomonadati</taxon>
        <taxon>Bacteroidota</taxon>
        <taxon>Cytophagia</taxon>
        <taxon>Cytophagales</taxon>
        <taxon>Cytophagaceae</taxon>
        <taxon>Rhabdobacter</taxon>
    </lineage>
</organism>
<feature type="transmembrane region" description="Helical" evidence="1">
    <location>
        <begin position="99"/>
        <end position="116"/>
    </location>
</feature>
<feature type="transmembrane region" description="Helical" evidence="1">
    <location>
        <begin position="51"/>
        <end position="70"/>
    </location>
</feature>
<feature type="transmembrane region" description="Helical" evidence="1">
    <location>
        <begin position="20"/>
        <end position="39"/>
    </location>
</feature>
<reference evidence="2 3" key="1">
    <citation type="submission" date="2020-08" db="EMBL/GenBank/DDBJ databases">
        <title>Genomic Encyclopedia of Type Strains, Phase IV (KMG-IV): sequencing the most valuable type-strain genomes for metagenomic binning, comparative biology and taxonomic classification.</title>
        <authorList>
            <person name="Goeker M."/>
        </authorList>
    </citation>
    <scope>NUCLEOTIDE SEQUENCE [LARGE SCALE GENOMIC DNA]</scope>
    <source>
        <strain evidence="2 3">DSM 105074</strain>
    </source>
</reference>
<name>A0A840TZ78_9BACT</name>
<proteinExistence type="predicted"/>